<protein>
    <recommendedName>
        <fullName evidence="2">GAF domain-containing protein</fullName>
    </recommendedName>
</protein>
<comment type="caution">
    <text evidence="3">The sequence shown here is derived from an EMBL/GenBank/DDBJ whole genome shotgun (WGS) entry which is preliminary data.</text>
</comment>
<dbReference type="EMBL" id="CABO01000008">
    <property type="protein sequence ID" value="CBI00929.1"/>
    <property type="molecule type" value="Genomic_DNA"/>
</dbReference>
<dbReference type="InterPro" id="IPR029016">
    <property type="entry name" value="GAF-like_dom_sf"/>
</dbReference>
<dbReference type="FunFam" id="3.30.450.40:FF:000008">
    <property type="entry name" value="GAF domain-containing proteins"/>
    <property type="match status" value="1"/>
</dbReference>
<dbReference type="AlphaFoldDB" id="E6Q169"/>
<proteinExistence type="inferred from homology"/>
<gene>
    <name evidence="3" type="ORF">CARN4_0278</name>
</gene>
<name>E6Q169_9ZZZZ</name>
<evidence type="ECO:0000313" key="3">
    <source>
        <dbReference type="EMBL" id="CBI00929.1"/>
    </source>
</evidence>
<comment type="similarity">
    <text evidence="1">Belongs to the free Met sulfoxide reductase family.</text>
</comment>
<dbReference type="InterPro" id="IPR003018">
    <property type="entry name" value="GAF"/>
</dbReference>
<dbReference type="Gene3D" id="3.30.450.40">
    <property type="match status" value="1"/>
</dbReference>
<dbReference type="SUPFAM" id="SSF55781">
    <property type="entry name" value="GAF domain-like"/>
    <property type="match status" value="1"/>
</dbReference>
<feature type="domain" description="GAF" evidence="2">
    <location>
        <begin position="40"/>
        <end position="145"/>
    </location>
</feature>
<sequence>MPTDYEQLERQLRALLEGEPDVLANCANFAAFIASEIPELNFAGLYLAKGEDLVLGPFIGKPSCTRIRVGRGVCGKAFAEDTTILVDDVDAFDDHIVCDSASASEVVVPLRDSVGTLGVVDCDSPRRARFTANDRRGIERLARALTECIDVRALARGA</sequence>
<evidence type="ECO:0000256" key="1">
    <source>
        <dbReference type="ARBA" id="ARBA00038454"/>
    </source>
</evidence>
<accession>E6Q169</accession>
<organism evidence="3">
    <name type="scientific">mine drainage metagenome</name>
    <dbReference type="NCBI Taxonomy" id="410659"/>
    <lineage>
        <taxon>unclassified sequences</taxon>
        <taxon>metagenomes</taxon>
        <taxon>ecological metagenomes</taxon>
    </lineage>
</organism>
<reference evidence="3" key="1">
    <citation type="submission" date="2009-10" db="EMBL/GenBank/DDBJ databases">
        <title>Diversity of trophic interactions inside an arsenic-rich microbial ecosystem.</title>
        <authorList>
            <person name="Bertin P.N."/>
            <person name="Heinrich-Salmeron A."/>
            <person name="Pelletier E."/>
            <person name="Goulhen-Chollet F."/>
            <person name="Arsene-Ploetze F."/>
            <person name="Gallien S."/>
            <person name="Calteau A."/>
            <person name="Vallenet D."/>
            <person name="Casiot C."/>
            <person name="Chane-Woon-Ming B."/>
            <person name="Giloteaux L."/>
            <person name="Barakat M."/>
            <person name="Bonnefoy V."/>
            <person name="Bruneel O."/>
            <person name="Chandler M."/>
            <person name="Cleiss J."/>
            <person name="Duran R."/>
            <person name="Elbaz-Poulichet F."/>
            <person name="Fonknechten N."/>
            <person name="Lauga B."/>
            <person name="Mornico D."/>
            <person name="Ortet P."/>
            <person name="Schaeffer C."/>
            <person name="Siguier P."/>
            <person name="Alexander Thil Smith A."/>
            <person name="Van Dorsselaer A."/>
            <person name="Weissenbach J."/>
            <person name="Medigue C."/>
            <person name="Le Paslier D."/>
        </authorList>
    </citation>
    <scope>NUCLEOTIDE SEQUENCE</scope>
</reference>
<evidence type="ECO:0000259" key="2">
    <source>
        <dbReference type="Pfam" id="PF01590"/>
    </source>
</evidence>
<dbReference type="Pfam" id="PF01590">
    <property type="entry name" value="GAF"/>
    <property type="match status" value="1"/>
</dbReference>